<dbReference type="InterPro" id="IPR036197">
    <property type="entry name" value="NarG-like_sf"/>
</dbReference>
<dbReference type="GO" id="GO:0046872">
    <property type="term" value="F:metal ion binding"/>
    <property type="evidence" value="ECO:0007669"/>
    <property type="project" value="UniProtKB-KW"/>
</dbReference>
<dbReference type="Pfam" id="PF13183">
    <property type="entry name" value="Fer4_8"/>
    <property type="match status" value="1"/>
</dbReference>
<keyword evidence="2" id="KW-0479">Metal-binding</keyword>
<dbReference type="Proteomes" id="UP000249799">
    <property type="component" value="Chromosome"/>
</dbReference>
<dbReference type="InterPro" id="IPR017896">
    <property type="entry name" value="4Fe4S_Fe-S-bd"/>
</dbReference>
<proteinExistence type="predicted"/>
<dbReference type="SUPFAM" id="SSF46548">
    <property type="entry name" value="alpha-helical ferredoxin"/>
    <property type="match status" value="1"/>
</dbReference>
<evidence type="ECO:0000256" key="2">
    <source>
        <dbReference type="ARBA" id="ARBA00022723"/>
    </source>
</evidence>
<evidence type="ECO:0000313" key="6">
    <source>
        <dbReference type="EMBL" id="AWV91192.1"/>
    </source>
</evidence>
<dbReference type="PROSITE" id="PS51379">
    <property type="entry name" value="4FE4S_FER_2"/>
    <property type="match status" value="2"/>
</dbReference>
<dbReference type="Gene3D" id="1.10.1060.10">
    <property type="entry name" value="Alpha-helical ferredoxin"/>
    <property type="match status" value="1"/>
</dbReference>
<dbReference type="RefSeq" id="WP_111337238.1">
    <property type="nucleotide sequence ID" value="NZ_CP030032.1"/>
</dbReference>
<dbReference type="PROSITE" id="PS00198">
    <property type="entry name" value="4FE4S_FER_1"/>
    <property type="match status" value="2"/>
</dbReference>
<keyword evidence="7" id="KW-1185">Reference proteome</keyword>
<dbReference type="InterPro" id="IPR017900">
    <property type="entry name" value="4Fe4S_Fe_S_CS"/>
</dbReference>
<dbReference type="Pfam" id="PF02754">
    <property type="entry name" value="CCG"/>
    <property type="match status" value="2"/>
</dbReference>
<dbReference type="OrthoDB" id="9794954at2"/>
<protein>
    <submittedName>
        <fullName evidence="6">Fe-S oxidoreductase</fullName>
    </submittedName>
</protein>
<dbReference type="GO" id="GO:0016491">
    <property type="term" value="F:oxidoreductase activity"/>
    <property type="evidence" value="ECO:0007669"/>
    <property type="project" value="UniProtKB-KW"/>
</dbReference>
<dbReference type="KEGG" id="bsed:DN745_18415"/>
<gene>
    <name evidence="6" type="ORF">DN745_18415</name>
</gene>
<dbReference type="SUPFAM" id="SSF103501">
    <property type="entry name" value="Respiratory nitrate reductase 1 gamma chain"/>
    <property type="match status" value="1"/>
</dbReference>
<dbReference type="InterPro" id="IPR051460">
    <property type="entry name" value="HdrC_iron-sulfur_subunit"/>
</dbReference>
<dbReference type="AlphaFoldDB" id="A0A2Z4FQN0"/>
<evidence type="ECO:0000256" key="5">
    <source>
        <dbReference type="ARBA" id="ARBA00023014"/>
    </source>
</evidence>
<name>A0A2Z4FQN0_9DELT</name>
<keyword evidence="5" id="KW-0411">Iron-sulfur</keyword>
<dbReference type="PANTHER" id="PTHR43255:SF1">
    <property type="entry name" value="IRON-SULFUR-BINDING OXIDOREDUCTASE FADF-RELATED"/>
    <property type="match status" value="1"/>
</dbReference>
<dbReference type="GO" id="GO:0051539">
    <property type="term" value="F:4 iron, 4 sulfur cluster binding"/>
    <property type="evidence" value="ECO:0007669"/>
    <property type="project" value="UniProtKB-KW"/>
</dbReference>
<dbReference type="Gene3D" id="1.20.950.20">
    <property type="entry name" value="Transmembrane di-heme cytochromes, Chain C"/>
    <property type="match status" value="1"/>
</dbReference>
<keyword evidence="3" id="KW-0560">Oxidoreductase</keyword>
<keyword evidence="4" id="KW-0408">Iron</keyword>
<sequence length="692" mass="77419">MEPLLVSSAAHEWIRRGLILLLIVGGFGMAARTVYWLLRYVAWGQGDLKINDVPERIKGFVTFVIGQRRVIREPAGMVHLFIFWGFIVLQVETVEYMIRAFHSGFHFSAFIGEPAYNFALFLQDVFGFVVFVAICIAAVRRFIIRPKHSIASADAAAVLGFIAALMVTKFLANGAEINYLGEYLAHDASWTPFALATAKAMEAMGLSTVALFWTYHVAYWAHLATVVVFSNYIPLSLGKDMHLIGAMPNIFFKKHGPKGALNPIDMEDESLESFGAKEVEDLSWKQLLDTYACTECGRCEHYCPAFNTGKALNPMMVVQKIKYALKEKGELVLRKGEELPEDYPSMVGNVITKEELWACTTCGACVDNCPVFIEHVDSIVDMRRYLALMEADFSPEVSRTFRNMEQNSNPWGVSSSYRADWADGLDIPLMSELTQAPEYLFWVGCAGSFDDRQQKVTKSFAKILKEAGVSFAILGSEEGCTGDPARRIGNEYLYWMLATQNIETLNGYGVTKIVTTCPHCFHTIGKEYPQLGGNYDIIHHSSFLADLLDTGLIKVKRSAKQKITYHDSCYIGRWNNSYDNPRRVLDAIPGVERQEMELNKRQSFCCGAGGGRMWMEEDFGKRINVERTDQALATDPDAIAVNCPFCLTMFDDGVKHRGANNVRLVDLAELVAENLVEVRNVPVVEEAVPAAE</sequence>
<dbReference type="InterPro" id="IPR009051">
    <property type="entry name" value="Helical_ferredxn"/>
</dbReference>
<evidence type="ECO:0000256" key="3">
    <source>
        <dbReference type="ARBA" id="ARBA00023002"/>
    </source>
</evidence>
<organism evidence="6 7">
    <name type="scientific">Bradymonas sediminis</name>
    <dbReference type="NCBI Taxonomy" id="1548548"/>
    <lineage>
        <taxon>Bacteria</taxon>
        <taxon>Deltaproteobacteria</taxon>
        <taxon>Bradymonadales</taxon>
        <taxon>Bradymonadaceae</taxon>
        <taxon>Bradymonas</taxon>
    </lineage>
</organism>
<dbReference type="InterPro" id="IPR004017">
    <property type="entry name" value="Cys_rich_dom"/>
</dbReference>
<dbReference type="EMBL" id="CP030032">
    <property type="protein sequence ID" value="AWV91192.1"/>
    <property type="molecule type" value="Genomic_DNA"/>
</dbReference>
<keyword evidence="1" id="KW-0004">4Fe-4S</keyword>
<reference evidence="6 7" key="1">
    <citation type="submission" date="2018-06" db="EMBL/GenBank/DDBJ databases">
        <title>Lujinxingia sediminis gen. nov. sp. nov., a new facultative anaerobic member of the class Deltaproteobacteria, and proposal of Lujinxingaceae fam. nov.</title>
        <authorList>
            <person name="Guo L.-Y."/>
            <person name="Li C.-M."/>
            <person name="Wang S."/>
            <person name="Du Z.-J."/>
        </authorList>
    </citation>
    <scope>NUCLEOTIDE SEQUENCE [LARGE SCALE GENOMIC DNA]</scope>
    <source>
        <strain evidence="6 7">FA350</strain>
    </source>
</reference>
<evidence type="ECO:0000256" key="4">
    <source>
        <dbReference type="ARBA" id="ARBA00023004"/>
    </source>
</evidence>
<evidence type="ECO:0000313" key="7">
    <source>
        <dbReference type="Proteomes" id="UP000249799"/>
    </source>
</evidence>
<evidence type="ECO:0000256" key="1">
    <source>
        <dbReference type="ARBA" id="ARBA00022485"/>
    </source>
</evidence>
<dbReference type="GO" id="GO:0005886">
    <property type="term" value="C:plasma membrane"/>
    <property type="evidence" value="ECO:0007669"/>
    <property type="project" value="TreeGrafter"/>
</dbReference>
<dbReference type="PANTHER" id="PTHR43255">
    <property type="entry name" value="IRON-SULFUR-BINDING OXIDOREDUCTASE FADF-RELATED-RELATED"/>
    <property type="match status" value="1"/>
</dbReference>
<accession>A0A2Z4FQN0</accession>